<keyword evidence="4 5" id="KW-0539">Nucleus</keyword>
<comment type="caution">
    <text evidence="9">The sequence shown here is derived from an EMBL/GenBank/DDBJ whole genome shotgun (WGS) entry which is preliminary data.</text>
</comment>
<dbReference type="Proteomes" id="UP000789572">
    <property type="component" value="Unassembled WGS sequence"/>
</dbReference>
<dbReference type="Pfam" id="PF00046">
    <property type="entry name" value="Homeodomain"/>
    <property type="match status" value="1"/>
</dbReference>
<dbReference type="PANTHER" id="PTHR24324">
    <property type="entry name" value="HOMEOBOX PROTEIN HHEX"/>
    <property type="match status" value="1"/>
</dbReference>
<dbReference type="SUPFAM" id="SSF46689">
    <property type="entry name" value="Homeodomain-like"/>
    <property type="match status" value="1"/>
</dbReference>
<feature type="domain" description="Homeobox" evidence="8">
    <location>
        <begin position="59"/>
        <end position="119"/>
    </location>
</feature>
<dbReference type="OrthoDB" id="6159439at2759"/>
<dbReference type="GO" id="GO:0005634">
    <property type="term" value="C:nucleus"/>
    <property type="evidence" value="ECO:0007669"/>
    <property type="project" value="UniProtKB-SubCell"/>
</dbReference>
<evidence type="ECO:0000256" key="3">
    <source>
        <dbReference type="ARBA" id="ARBA00023155"/>
    </source>
</evidence>
<accession>A0A9N8VYF7</accession>
<dbReference type="Gene3D" id="1.10.10.60">
    <property type="entry name" value="Homeodomain-like"/>
    <property type="match status" value="1"/>
</dbReference>
<protein>
    <submittedName>
        <fullName evidence="9">6613_t:CDS:1</fullName>
    </submittedName>
</protein>
<keyword evidence="3 5" id="KW-0371">Homeobox</keyword>
<feature type="compositionally biased region" description="Polar residues" evidence="7">
    <location>
        <begin position="118"/>
        <end position="127"/>
    </location>
</feature>
<evidence type="ECO:0000256" key="7">
    <source>
        <dbReference type="SAM" id="MobiDB-lite"/>
    </source>
</evidence>
<feature type="DNA-binding region" description="Homeobox" evidence="5">
    <location>
        <begin position="61"/>
        <end position="120"/>
    </location>
</feature>
<dbReference type="GO" id="GO:0006357">
    <property type="term" value="P:regulation of transcription by RNA polymerase II"/>
    <property type="evidence" value="ECO:0007669"/>
    <property type="project" value="TreeGrafter"/>
</dbReference>
<dbReference type="CDD" id="cd00086">
    <property type="entry name" value="homeodomain"/>
    <property type="match status" value="1"/>
</dbReference>
<dbReference type="InterPro" id="IPR009057">
    <property type="entry name" value="Homeodomain-like_sf"/>
</dbReference>
<feature type="region of interest" description="Disordered" evidence="7">
    <location>
        <begin position="109"/>
        <end position="155"/>
    </location>
</feature>
<dbReference type="PROSITE" id="PS50071">
    <property type="entry name" value="HOMEOBOX_2"/>
    <property type="match status" value="1"/>
</dbReference>
<dbReference type="AlphaFoldDB" id="A0A9N8VYF7"/>
<dbReference type="GO" id="GO:0030154">
    <property type="term" value="P:cell differentiation"/>
    <property type="evidence" value="ECO:0007669"/>
    <property type="project" value="TreeGrafter"/>
</dbReference>
<dbReference type="InterPro" id="IPR001356">
    <property type="entry name" value="HD"/>
</dbReference>
<keyword evidence="10" id="KW-1185">Reference proteome</keyword>
<reference evidence="9" key="1">
    <citation type="submission" date="2021-06" db="EMBL/GenBank/DDBJ databases">
        <authorList>
            <person name="Kallberg Y."/>
            <person name="Tangrot J."/>
            <person name="Rosling A."/>
        </authorList>
    </citation>
    <scope>NUCLEOTIDE SEQUENCE</scope>
    <source>
        <strain evidence="9">IA702</strain>
    </source>
</reference>
<evidence type="ECO:0000259" key="8">
    <source>
        <dbReference type="PROSITE" id="PS50071"/>
    </source>
</evidence>
<dbReference type="PANTHER" id="PTHR24324:SF5">
    <property type="entry name" value="HEMATOPOIETICALLY-EXPRESSED HOMEOBOX PROTEIN HHEX"/>
    <property type="match status" value="1"/>
</dbReference>
<sequence>MLTAVPHKPQKAPAKEFTPDNTADTDQLSQEASVYSSPEPVNSFSYPQNQLPTIPPPAYRQVKKRRRLTEEETTILNAVFEENSKPTQNVRVDLAKQLNMSSRAIQKRIDRPGEKQFKNQALNNPSESPRGLITNRPNEMSFETASCPPTSDENTDALVCPATPQDMMVNHDNFRGFTSNDTADTSLLMSKSISEGHKNASQIENVNKVCKQRSPNKRKATCEKLLKWSEPSSYVKHENCVPSQISLNQSLKYPQNLIYFSEYPQIQPLPENYAVEPTYMPPLSLSYPLLPEMPSSISTSIAPVPLPINTASISQSLSPSIPTCTHPNTHMYAVTPLSSCLPCHSFFPSPYPPPQVSSSQAVSSYWIAEDSNAADIDYGMAGIPPGYNNNINEMYYQPYQHGMDVIDGYAAYDRHDVYSRYNQCGEYSVNQVNFFPRPVCAITPFAGAVLGIDERHTYQVECGLGYGRINDEIIANECGVQYEYREYYQGY</sequence>
<evidence type="ECO:0000256" key="6">
    <source>
        <dbReference type="RuleBase" id="RU000682"/>
    </source>
</evidence>
<evidence type="ECO:0000256" key="4">
    <source>
        <dbReference type="ARBA" id="ARBA00023242"/>
    </source>
</evidence>
<evidence type="ECO:0000256" key="5">
    <source>
        <dbReference type="PROSITE-ProRule" id="PRU00108"/>
    </source>
</evidence>
<feature type="compositionally biased region" description="Polar residues" evidence="7">
    <location>
        <begin position="135"/>
        <end position="152"/>
    </location>
</feature>
<evidence type="ECO:0000313" key="10">
    <source>
        <dbReference type="Proteomes" id="UP000789572"/>
    </source>
</evidence>
<proteinExistence type="predicted"/>
<dbReference type="EMBL" id="CAJVPJ010000051">
    <property type="protein sequence ID" value="CAG8467011.1"/>
    <property type="molecule type" value="Genomic_DNA"/>
</dbReference>
<evidence type="ECO:0000256" key="2">
    <source>
        <dbReference type="ARBA" id="ARBA00023125"/>
    </source>
</evidence>
<name>A0A9N8VYF7_9GLOM</name>
<organism evidence="9 10">
    <name type="scientific">Paraglomus occultum</name>
    <dbReference type="NCBI Taxonomy" id="144539"/>
    <lineage>
        <taxon>Eukaryota</taxon>
        <taxon>Fungi</taxon>
        <taxon>Fungi incertae sedis</taxon>
        <taxon>Mucoromycota</taxon>
        <taxon>Glomeromycotina</taxon>
        <taxon>Glomeromycetes</taxon>
        <taxon>Paraglomerales</taxon>
        <taxon>Paraglomeraceae</taxon>
        <taxon>Paraglomus</taxon>
    </lineage>
</organism>
<feature type="compositionally biased region" description="Polar residues" evidence="7">
    <location>
        <begin position="19"/>
        <end position="52"/>
    </location>
</feature>
<dbReference type="InterPro" id="IPR051000">
    <property type="entry name" value="Homeobox_DNA-bind_prot"/>
</dbReference>
<evidence type="ECO:0000256" key="1">
    <source>
        <dbReference type="ARBA" id="ARBA00004123"/>
    </source>
</evidence>
<dbReference type="GO" id="GO:0000978">
    <property type="term" value="F:RNA polymerase II cis-regulatory region sequence-specific DNA binding"/>
    <property type="evidence" value="ECO:0007669"/>
    <property type="project" value="TreeGrafter"/>
</dbReference>
<feature type="region of interest" description="Disordered" evidence="7">
    <location>
        <begin position="1"/>
        <end position="56"/>
    </location>
</feature>
<keyword evidence="2 5" id="KW-0238">DNA-binding</keyword>
<comment type="subcellular location">
    <subcellularLocation>
        <location evidence="1 5 6">Nucleus</location>
    </subcellularLocation>
</comment>
<evidence type="ECO:0000313" key="9">
    <source>
        <dbReference type="EMBL" id="CAG8467011.1"/>
    </source>
</evidence>
<dbReference type="SMART" id="SM00389">
    <property type="entry name" value="HOX"/>
    <property type="match status" value="1"/>
</dbReference>
<gene>
    <name evidence="9" type="ORF">POCULU_LOCUS847</name>
</gene>